<evidence type="ECO:0000256" key="1">
    <source>
        <dbReference type="SAM" id="Coils"/>
    </source>
</evidence>
<name>A0A0C3BRA0_SERVB</name>
<dbReference type="SUPFAM" id="SSF57959">
    <property type="entry name" value="Leucine zipper domain"/>
    <property type="match status" value="1"/>
</dbReference>
<dbReference type="GO" id="GO:0003700">
    <property type="term" value="F:DNA-binding transcription factor activity"/>
    <property type="evidence" value="ECO:0007669"/>
    <property type="project" value="InterPro"/>
</dbReference>
<dbReference type="AlphaFoldDB" id="A0A0C3BRA0"/>
<keyword evidence="1" id="KW-0175">Coiled coil</keyword>
<feature type="domain" description="BZIP" evidence="3">
    <location>
        <begin position="27"/>
        <end position="81"/>
    </location>
</feature>
<dbReference type="InterPro" id="IPR046347">
    <property type="entry name" value="bZIP_sf"/>
</dbReference>
<dbReference type="SMART" id="SM00338">
    <property type="entry name" value="BRLZ"/>
    <property type="match status" value="1"/>
</dbReference>
<reference evidence="5" key="2">
    <citation type="submission" date="2015-01" db="EMBL/GenBank/DDBJ databases">
        <title>Evolutionary Origins and Diversification of the Mycorrhizal Mutualists.</title>
        <authorList>
            <consortium name="DOE Joint Genome Institute"/>
            <consortium name="Mycorrhizal Genomics Consortium"/>
            <person name="Kohler A."/>
            <person name="Kuo A."/>
            <person name="Nagy L.G."/>
            <person name="Floudas D."/>
            <person name="Copeland A."/>
            <person name="Barry K.W."/>
            <person name="Cichocki N."/>
            <person name="Veneault-Fourrey C."/>
            <person name="LaButti K."/>
            <person name="Lindquist E.A."/>
            <person name="Lipzen A."/>
            <person name="Lundell T."/>
            <person name="Morin E."/>
            <person name="Murat C."/>
            <person name="Riley R."/>
            <person name="Ohm R."/>
            <person name="Sun H."/>
            <person name="Tunlid A."/>
            <person name="Henrissat B."/>
            <person name="Grigoriev I.V."/>
            <person name="Hibbett D.S."/>
            <person name="Martin F."/>
        </authorList>
    </citation>
    <scope>NUCLEOTIDE SEQUENCE [LARGE SCALE GENOMIC DNA]</scope>
    <source>
        <strain evidence="5">MAFF 305830</strain>
    </source>
</reference>
<gene>
    <name evidence="4" type="ORF">M408DRAFT_325537</name>
</gene>
<accession>A0A0C3BRA0</accession>
<feature type="region of interest" description="Disordered" evidence="2">
    <location>
        <begin position="14"/>
        <end position="45"/>
    </location>
</feature>
<dbReference type="PROSITE" id="PS50217">
    <property type="entry name" value="BZIP"/>
    <property type="match status" value="1"/>
</dbReference>
<dbReference type="Pfam" id="PF07716">
    <property type="entry name" value="bZIP_2"/>
    <property type="match status" value="1"/>
</dbReference>
<proteinExistence type="predicted"/>
<evidence type="ECO:0000259" key="3">
    <source>
        <dbReference type="PROSITE" id="PS50217"/>
    </source>
</evidence>
<dbReference type="CDD" id="cd14686">
    <property type="entry name" value="bZIP"/>
    <property type="match status" value="1"/>
</dbReference>
<dbReference type="EMBL" id="KN824277">
    <property type="protein sequence ID" value="KIM33991.1"/>
    <property type="molecule type" value="Genomic_DNA"/>
</dbReference>
<feature type="compositionally biased region" description="Pro residues" evidence="2">
    <location>
        <begin position="94"/>
        <end position="113"/>
    </location>
</feature>
<dbReference type="PROSITE" id="PS00036">
    <property type="entry name" value="BZIP_BASIC"/>
    <property type="match status" value="1"/>
</dbReference>
<protein>
    <recommendedName>
        <fullName evidence="3">BZIP domain-containing protein</fullName>
    </recommendedName>
</protein>
<evidence type="ECO:0000313" key="5">
    <source>
        <dbReference type="Proteomes" id="UP000054097"/>
    </source>
</evidence>
<dbReference type="HOGENOM" id="CLU_1723446_0_0_1"/>
<feature type="compositionally biased region" description="Basic and acidic residues" evidence="2">
    <location>
        <begin position="16"/>
        <end position="39"/>
    </location>
</feature>
<dbReference type="InterPro" id="IPR004827">
    <property type="entry name" value="bZIP"/>
</dbReference>
<reference evidence="4 5" key="1">
    <citation type="submission" date="2014-04" db="EMBL/GenBank/DDBJ databases">
        <authorList>
            <consortium name="DOE Joint Genome Institute"/>
            <person name="Kuo A."/>
            <person name="Zuccaro A."/>
            <person name="Kohler A."/>
            <person name="Nagy L.G."/>
            <person name="Floudas D."/>
            <person name="Copeland A."/>
            <person name="Barry K.W."/>
            <person name="Cichocki N."/>
            <person name="Veneault-Fourrey C."/>
            <person name="LaButti K."/>
            <person name="Lindquist E.A."/>
            <person name="Lipzen A."/>
            <person name="Lundell T."/>
            <person name="Morin E."/>
            <person name="Murat C."/>
            <person name="Sun H."/>
            <person name="Tunlid A."/>
            <person name="Henrissat B."/>
            <person name="Grigoriev I.V."/>
            <person name="Hibbett D.S."/>
            <person name="Martin F."/>
            <person name="Nordberg H.P."/>
            <person name="Cantor M.N."/>
            <person name="Hua S.X."/>
        </authorList>
    </citation>
    <scope>NUCLEOTIDE SEQUENCE [LARGE SCALE GENOMIC DNA]</scope>
    <source>
        <strain evidence="4 5">MAFF 305830</strain>
    </source>
</reference>
<evidence type="ECO:0000256" key="2">
    <source>
        <dbReference type="SAM" id="MobiDB-lite"/>
    </source>
</evidence>
<organism evidence="4 5">
    <name type="scientific">Serendipita vermifera MAFF 305830</name>
    <dbReference type="NCBI Taxonomy" id="933852"/>
    <lineage>
        <taxon>Eukaryota</taxon>
        <taxon>Fungi</taxon>
        <taxon>Dikarya</taxon>
        <taxon>Basidiomycota</taxon>
        <taxon>Agaricomycotina</taxon>
        <taxon>Agaricomycetes</taxon>
        <taxon>Sebacinales</taxon>
        <taxon>Serendipitaceae</taxon>
        <taxon>Serendipita</taxon>
    </lineage>
</organism>
<keyword evidence="5" id="KW-1185">Reference proteome</keyword>
<evidence type="ECO:0000313" key="4">
    <source>
        <dbReference type="EMBL" id="KIM33991.1"/>
    </source>
</evidence>
<sequence length="152" mass="17346">MSQPLYIEAQHSLYNEAHHFDNPSSEDDKAAQTRRKNAESQRQYRVRKKEQEMALQTQNNVLKEENQQLRAQLSAMQNSYQTNPWLRPDMGYQLPPPPYPNNPPHAIPASYPPHHVPVESDLLAMLGPDSLQSVSPVDHLFGSTPRLPFGHS</sequence>
<dbReference type="OrthoDB" id="10621725at2759"/>
<feature type="region of interest" description="Disordered" evidence="2">
    <location>
        <begin position="82"/>
        <end position="113"/>
    </location>
</feature>
<dbReference type="Proteomes" id="UP000054097">
    <property type="component" value="Unassembled WGS sequence"/>
</dbReference>
<feature type="coiled-coil region" evidence="1">
    <location>
        <begin position="48"/>
        <end position="79"/>
    </location>
</feature>
<dbReference type="Gene3D" id="1.20.5.170">
    <property type="match status" value="1"/>
</dbReference>